<name>A0A2D3UQ11_9PEZI</name>
<organism evidence="2 3">
    <name type="scientific">Ramularia collo-cygni</name>
    <dbReference type="NCBI Taxonomy" id="112498"/>
    <lineage>
        <taxon>Eukaryota</taxon>
        <taxon>Fungi</taxon>
        <taxon>Dikarya</taxon>
        <taxon>Ascomycota</taxon>
        <taxon>Pezizomycotina</taxon>
        <taxon>Dothideomycetes</taxon>
        <taxon>Dothideomycetidae</taxon>
        <taxon>Mycosphaerellales</taxon>
        <taxon>Mycosphaerellaceae</taxon>
        <taxon>Ramularia</taxon>
    </lineage>
</organism>
<dbReference type="RefSeq" id="XP_023623081.1">
    <property type="nucleotide sequence ID" value="XM_023767313.1"/>
</dbReference>
<dbReference type="Proteomes" id="UP000225277">
    <property type="component" value="Unassembled WGS sequence"/>
</dbReference>
<protein>
    <submittedName>
        <fullName evidence="2">Uncharacterized protein</fullName>
    </submittedName>
</protein>
<dbReference type="EMBL" id="FJUY01000002">
    <property type="protein sequence ID" value="CZT16188.1"/>
    <property type="molecule type" value="Genomic_DNA"/>
</dbReference>
<evidence type="ECO:0000313" key="2">
    <source>
        <dbReference type="EMBL" id="CZT16188.1"/>
    </source>
</evidence>
<gene>
    <name evidence="2" type="ORF">RCC_02030</name>
</gene>
<dbReference type="OrthoDB" id="3939615at2759"/>
<keyword evidence="3" id="KW-1185">Reference proteome</keyword>
<dbReference type="GeneID" id="35597253"/>
<evidence type="ECO:0000313" key="3">
    <source>
        <dbReference type="Proteomes" id="UP000225277"/>
    </source>
</evidence>
<reference evidence="2 3" key="1">
    <citation type="submission" date="2016-03" db="EMBL/GenBank/DDBJ databases">
        <authorList>
            <person name="Ploux O."/>
        </authorList>
    </citation>
    <scope>NUCLEOTIDE SEQUENCE [LARGE SCALE GENOMIC DNA]</scope>
    <source>
        <strain evidence="2 3">URUG2</strain>
    </source>
</reference>
<feature type="region of interest" description="Disordered" evidence="1">
    <location>
        <begin position="482"/>
        <end position="517"/>
    </location>
</feature>
<sequence length="537" mass="60179">MAGALNQRDISRKGLLIVFAFVFRNVGHEIPAELVGQVFEYLHPPKVNQWTASVPSTYQTSHPALQPPKNGRCMIEEIPTEMRRKLLGYFLPDKDVIIRPLCKQHAPWKSPTRKPQHNTVSDLMLLSKRFMEDVTACVYSERFFGIHVHEGISSGGIEFLDTGRQPLHYKASIFDDRFERFNDGEFGFNRLKKIEITIHPSIEHGHHNAMTTYYINHALVRMLERSGEKDRIVSLTINFAESAPGRAHAGRTRRQILRGEHAWWNHDLNEPRSTSIHGITDVELALRPFAMLTTVHDVRIYLPTKVKKHAKTVSFTSALEHSMKSNTAFGTLGPNDELERQAEAMRDEIESYIVRNRYGMGYDHKEAKVSRLTDQECNEVDADFDDDVICKGSKDWEGDDEVEPTAFTGPGRTLGGSNRAMATNTVTINTMQFSNKKVDGTVSRRIASVDDNVQGDSTPAPKRSIRAGVSSLGVDSLGITDDEESASKTLKRDSEDSPGGVRVQPGGDGGCSGDDSLDLAALHRDREVRRARASKWD</sequence>
<accession>A0A2D3UQ11</accession>
<evidence type="ECO:0000256" key="1">
    <source>
        <dbReference type="SAM" id="MobiDB-lite"/>
    </source>
</evidence>
<dbReference type="STRING" id="112498.A0A2D3UQ11"/>
<proteinExistence type="predicted"/>
<feature type="region of interest" description="Disordered" evidence="1">
    <location>
        <begin position="395"/>
        <end position="419"/>
    </location>
</feature>
<dbReference type="AlphaFoldDB" id="A0A2D3UQ11"/>